<organism evidence="1 2">
    <name type="scientific">Canna indica</name>
    <name type="common">Indian-shot</name>
    <dbReference type="NCBI Taxonomy" id="4628"/>
    <lineage>
        <taxon>Eukaryota</taxon>
        <taxon>Viridiplantae</taxon>
        <taxon>Streptophyta</taxon>
        <taxon>Embryophyta</taxon>
        <taxon>Tracheophyta</taxon>
        <taxon>Spermatophyta</taxon>
        <taxon>Magnoliopsida</taxon>
        <taxon>Liliopsida</taxon>
        <taxon>Zingiberales</taxon>
        <taxon>Cannaceae</taxon>
        <taxon>Canna</taxon>
    </lineage>
</organism>
<gene>
    <name evidence="1" type="ORF">Cni_G29525</name>
</gene>
<dbReference type="InterPro" id="IPR036691">
    <property type="entry name" value="Endo/exonu/phosph_ase_sf"/>
</dbReference>
<evidence type="ECO:0000313" key="1">
    <source>
        <dbReference type="EMBL" id="WOL20719.1"/>
    </source>
</evidence>
<evidence type="ECO:0000313" key="2">
    <source>
        <dbReference type="Proteomes" id="UP001327560"/>
    </source>
</evidence>
<reference evidence="1 2" key="1">
    <citation type="submission" date="2023-10" db="EMBL/GenBank/DDBJ databases">
        <title>Chromosome-scale genome assembly provides insights into flower coloration mechanisms of Canna indica.</title>
        <authorList>
            <person name="Li C."/>
        </authorList>
    </citation>
    <scope>NUCLEOTIDE SEQUENCE [LARGE SCALE GENOMIC DNA]</scope>
    <source>
        <tissue evidence="1">Flower</tissue>
    </source>
</reference>
<proteinExistence type="predicted"/>
<dbReference type="Gene3D" id="3.60.10.10">
    <property type="entry name" value="Endonuclease/exonuclease/phosphatase"/>
    <property type="match status" value="1"/>
</dbReference>
<keyword evidence="2" id="KW-1185">Reference proteome</keyword>
<dbReference type="AlphaFoldDB" id="A0AAQ3L5H6"/>
<dbReference type="Proteomes" id="UP001327560">
    <property type="component" value="Chromosome 9"/>
</dbReference>
<dbReference type="EMBL" id="CP136898">
    <property type="protein sequence ID" value="WOL20719.1"/>
    <property type="molecule type" value="Genomic_DNA"/>
</dbReference>
<accession>A0AAQ3L5H6</accession>
<name>A0AAQ3L5H6_9LILI</name>
<sequence>MHLLVYMDKLESFLFSNIYVSTDPSVRVVLWNSLNSYDFSSYPWIIMRDFIAILDSCDKFGDFPFYVNKSVNDFRSFVSNSDLVDLKFSCPNYTWCNNRKFSNRILIID</sequence>
<protein>
    <submittedName>
        <fullName evidence="1">Uncharacterized protein</fullName>
    </submittedName>
</protein>